<dbReference type="Proteomes" id="UP000316609">
    <property type="component" value="Unassembled WGS sequence"/>
</dbReference>
<dbReference type="GO" id="GO:0046872">
    <property type="term" value="F:metal ion binding"/>
    <property type="evidence" value="ECO:0007669"/>
    <property type="project" value="UniProtKB-KW"/>
</dbReference>
<evidence type="ECO:0000259" key="13">
    <source>
        <dbReference type="SMART" id="SM00986"/>
    </source>
</evidence>
<dbReference type="CDD" id="cd10030">
    <property type="entry name" value="UDG-F4_TTUDGA_SPO1dp_like"/>
    <property type="match status" value="1"/>
</dbReference>
<gene>
    <name evidence="14" type="ORF">E6K78_06790</name>
</gene>
<keyword evidence="5" id="KW-0004">4Fe-4S</keyword>
<comment type="caution">
    <text evidence="14">The sequence shown here is derived from an EMBL/GenBank/DDBJ whole genome shotgun (WGS) entry which is preliminary data.</text>
</comment>
<evidence type="ECO:0000256" key="1">
    <source>
        <dbReference type="ARBA" id="ARBA00001400"/>
    </source>
</evidence>
<dbReference type="GO" id="GO:0006281">
    <property type="term" value="P:DNA repair"/>
    <property type="evidence" value="ECO:0007669"/>
    <property type="project" value="UniProtKB-KW"/>
</dbReference>
<evidence type="ECO:0000256" key="11">
    <source>
        <dbReference type="ARBA" id="ARBA00023204"/>
    </source>
</evidence>
<dbReference type="InterPro" id="IPR005122">
    <property type="entry name" value="Uracil-DNA_glycosylase-like"/>
</dbReference>
<comment type="catalytic activity">
    <reaction evidence="1">
        <text>Hydrolyzes single-stranded DNA or mismatched double-stranded DNA and polynucleotides, releasing free uracil.</text>
        <dbReference type="EC" id="3.2.2.27"/>
    </reaction>
</comment>
<dbReference type="AlphaFoldDB" id="A0A538TRA6"/>
<dbReference type="NCBIfam" id="TIGR00758">
    <property type="entry name" value="UDG_fam4"/>
    <property type="match status" value="1"/>
</dbReference>
<dbReference type="GO" id="GO:0051539">
    <property type="term" value="F:4 iron, 4 sulfur cluster binding"/>
    <property type="evidence" value="ECO:0007669"/>
    <property type="project" value="UniProtKB-KW"/>
</dbReference>
<keyword evidence="10" id="KW-0411">Iron-sulfur</keyword>
<dbReference type="Pfam" id="PF03167">
    <property type="entry name" value="UDG"/>
    <property type="match status" value="1"/>
</dbReference>
<dbReference type="PANTHER" id="PTHR33693:SF1">
    <property type="entry name" value="TYPE-4 URACIL-DNA GLYCOSYLASE"/>
    <property type="match status" value="1"/>
</dbReference>
<protein>
    <recommendedName>
        <fullName evidence="4">Type-4 uracil-DNA glycosylase</fullName>
        <ecNumber evidence="3">3.2.2.27</ecNumber>
    </recommendedName>
</protein>
<dbReference type="SMART" id="SM00987">
    <property type="entry name" value="UreE_C"/>
    <property type="match status" value="1"/>
</dbReference>
<dbReference type="Gene3D" id="3.40.470.10">
    <property type="entry name" value="Uracil-DNA glycosylase-like domain"/>
    <property type="match status" value="1"/>
</dbReference>
<feature type="region of interest" description="Disordered" evidence="12">
    <location>
        <begin position="1"/>
        <end position="24"/>
    </location>
</feature>
<evidence type="ECO:0000256" key="3">
    <source>
        <dbReference type="ARBA" id="ARBA00012030"/>
    </source>
</evidence>
<reference evidence="14 15" key="1">
    <citation type="journal article" date="2019" name="Nat. Microbiol.">
        <title>Mediterranean grassland soil C-N compound turnover is dependent on rainfall and depth, and is mediated by genomically divergent microorganisms.</title>
        <authorList>
            <person name="Diamond S."/>
            <person name="Andeer P.F."/>
            <person name="Li Z."/>
            <person name="Crits-Christoph A."/>
            <person name="Burstein D."/>
            <person name="Anantharaman K."/>
            <person name="Lane K.R."/>
            <person name="Thomas B.C."/>
            <person name="Pan C."/>
            <person name="Northen T.R."/>
            <person name="Banfield J.F."/>
        </authorList>
    </citation>
    <scope>NUCLEOTIDE SEQUENCE [LARGE SCALE GENOMIC DNA]</scope>
    <source>
        <strain evidence="14">WS_8</strain>
    </source>
</reference>
<proteinExistence type="inferred from homology"/>
<keyword evidence="11" id="KW-0234">DNA repair</keyword>
<dbReference type="InterPro" id="IPR036895">
    <property type="entry name" value="Uracil-DNA_glycosylase-like_sf"/>
</dbReference>
<accession>A0A538TRA6</accession>
<dbReference type="InterPro" id="IPR005273">
    <property type="entry name" value="Ura-DNA_glyco_family4"/>
</dbReference>
<dbReference type="SUPFAM" id="SSF52141">
    <property type="entry name" value="Uracil-DNA glycosylase-like"/>
    <property type="match status" value="1"/>
</dbReference>
<name>A0A538TRA6_UNCEI</name>
<comment type="similarity">
    <text evidence="2">Belongs to the uracil-DNA glycosylase (UDG) superfamily. Type 4 (UDGa) family.</text>
</comment>
<dbReference type="EC" id="3.2.2.27" evidence="3"/>
<evidence type="ECO:0000256" key="6">
    <source>
        <dbReference type="ARBA" id="ARBA00022723"/>
    </source>
</evidence>
<sequence length="236" mass="25407">MFGVPTRRAADPEPVPDLPSLPTIVPSHPGGVARAGIAREASGVLEVVGAEVRGCTKCGLCETRIKAVPGVGSAESGIVFVGEAPGAEEDARGEPFVGRAGQLLTRIIQAMDDARLIPGVALSRETVYICNVLKCRPPENRNPLPHEIETCSPYLTRQLEALRPRIICCLGKFAAELLVGAKGTIGGMRGKVYRYRGAKLIVTYHPAACLRNPAYKRPVWEDMQLLAREYLDQGPQ</sequence>
<organism evidence="14 15">
    <name type="scientific">Eiseniibacteriota bacterium</name>
    <dbReference type="NCBI Taxonomy" id="2212470"/>
    <lineage>
        <taxon>Bacteria</taxon>
        <taxon>Candidatus Eiseniibacteriota</taxon>
    </lineage>
</organism>
<keyword evidence="8" id="KW-0378">Hydrolase</keyword>
<dbReference type="GO" id="GO:0004844">
    <property type="term" value="F:uracil DNA N-glycosylase activity"/>
    <property type="evidence" value="ECO:0007669"/>
    <property type="project" value="UniProtKB-EC"/>
</dbReference>
<evidence type="ECO:0000313" key="15">
    <source>
        <dbReference type="Proteomes" id="UP000316609"/>
    </source>
</evidence>
<evidence type="ECO:0000313" key="14">
    <source>
        <dbReference type="EMBL" id="TMQ66152.1"/>
    </source>
</evidence>
<evidence type="ECO:0000256" key="7">
    <source>
        <dbReference type="ARBA" id="ARBA00022763"/>
    </source>
</evidence>
<evidence type="ECO:0000256" key="8">
    <source>
        <dbReference type="ARBA" id="ARBA00022801"/>
    </source>
</evidence>
<dbReference type="PANTHER" id="PTHR33693">
    <property type="entry name" value="TYPE-5 URACIL-DNA GLYCOSYLASE"/>
    <property type="match status" value="1"/>
</dbReference>
<evidence type="ECO:0000256" key="9">
    <source>
        <dbReference type="ARBA" id="ARBA00023004"/>
    </source>
</evidence>
<keyword evidence="9" id="KW-0408">Iron</keyword>
<dbReference type="SMART" id="SM00986">
    <property type="entry name" value="UDG"/>
    <property type="match status" value="1"/>
</dbReference>
<evidence type="ECO:0000256" key="5">
    <source>
        <dbReference type="ARBA" id="ARBA00022485"/>
    </source>
</evidence>
<evidence type="ECO:0000256" key="4">
    <source>
        <dbReference type="ARBA" id="ARBA00019403"/>
    </source>
</evidence>
<evidence type="ECO:0000256" key="10">
    <source>
        <dbReference type="ARBA" id="ARBA00023014"/>
    </source>
</evidence>
<evidence type="ECO:0000256" key="12">
    <source>
        <dbReference type="SAM" id="MobiDB-lite"/>
    </source>
</evidence>
<dbReference type="EMBL" id="VBOY01000061">
    <property type="protein sequence ID" value="TMQ66152.1"/>
    <property type="molecule type" value="Genomic_DNA"/>
</dbReference>
<keyword evidence="6" id="KW-0479">Metal-binding</keyword>
<feature type="domain" description="Uracil-DNA glycosylase-like" evidence="13">
    <location>
        <begin position="69"/>
        <end position="224"/>
    </location>
</feature>
<evidence type="ECO:0000256" key="2">
    <source>
        <dbReference type="ARBA" id="ARBA00006521"/>
    </source>
</evidence>
<keyword evidence="7" id="KW-0227">DNA damage</keyword>
<dbReference type="InterPro" id="IPR051536">
    <property type="entry name" value="UDG_Type-4/5"/>
</dbReference>